<evidence type="ECO:0000256" key="5">
    <source>
        <dbReference type="ARBA" id="ARBA00023002"/>
    </source>
</evidence>
<dbReference type="NCBIfam" id="TIGR01850">
    <property type="entry name" value="argC"/>
    <property type="match status" value="1"/>
</dbReference>
<evidence type="ECO:0000313" key="10">
    <source>
        <dbReference type="EMBL" id="SDC89218.1"/>
    </source>
</evidence>
<evidence type="ECO:0000313" key="11">
    <source>
        <dbReference type="Proteomes" id="UP000199411"/>
    </source>
</evidence>
<dbReference type="OrthoDB" id="9801289at2"/>
<keyword evidence="7" id="KW-0963">Cytoplasm</keyword>
<feature type="active site" evidence="7 8">
    <location>
        <position position="146"/>
    </location>
</feature>
<comment type="similarity">
    <text evidence="7">Belongs to the NAGSA dehydrogenase family. Type 1 subfamily.</text>
</comment>
<evidence type="ECO:0000256" key="2">
    <source>
        <dbReference type="ARBA" id="ARBA00022571"/>
    </source>
</evidence>
<dbReference type="PANTHER" id="PTHR32338">
    <property type="entry name" value="N-ACETYL-GAMMA-GLUTAMYL-PHOSPHATE REDUCTASE, CHLOROPLASTIC-RELATED-RELATED"/>
    <property type="match status" value="1"/>
</dbReference>
<dbReference type="Gene3D" id="3.40.50.720">
    <property type="entry name" value="NAD(P)-binding Rossmann-like Domain"/>
    <property type="match status" value="1"/>
</dbReference>
<keyword evidence="4 7" id="KW-0521">NADP</keyword>
<dbReference type="PROSITE" id="PS01224">
    <property type="entry name" value="ARGC"/>
    <property type="match status" value="1"/>
</dbReference>
<dbReference type="GO" id="GO:0003942">
    <property type="term" value="F:N-acetyl-gamma-glutamyl-phosphate reductase activity"/>
    <property type="evidence" value="ECO:0007669"/>
    <property type="project" value="UniProtKB-UniRule"/>
</dbReference>
<feature type="domain" description="Semialdehyde dehydrogenase NAD-binding" evidence="9">
    <location>
        <begin position="3"/>
        <end position="138"/>
    </location>
</feature>
<dbReference type="FunFam" id="3.30.360.10:FF:000014">
    <property type="entry name" value="N-acetyl-gamma-glutamyl-phosphate reductase"/>
    <property type="match status" value="1"/>
</dbReference>
<evidence type="ECO:0000256" key="4">
    <source>
        <dbReference type="ARBA" id="ARBA00022857"/>
    </source>
</evidence>
<evidence type="ECO:0000256" key="1">
    <source>
        <dbReference type="ARBA" id="ARBA00004862"/>
    </source>
</evidence>
<dbReference type="InterPro" id="IPR050085">
    <property type="entry name" value="AGPR"/>
</dbReference>
<dbReference type="InterPro" id="IPR036291">
    <property type="entry name" value="NAD(P)-bd_dom_sf"/>
</dbReference>
<dbReference type="RefSeq" id="WP_092129380.1">
    <property type="nucleotide sequence ID" value="NZ_FMYU01000011.1"/>
</dbReference>
<gene>
    <name evidence="7" type="primary">argC</name>
    <name evidence="10" type="ORF">SAMN05660835_01536</name>
</gene>
<sequence>MLRVGIVGVSGFTGLELVKLLLHHPLVEIDYLSARSHVGQPLSDIFPSLKNICDKIIEPIDENRLSKLDVVFLALPHGISMEFVCKLFGKVRIIDLSADFRLPKDLYEKWYKPHLCPNLIKEAVYGLPELNREKIKKAKLIANPGCYATASILAILPFLDIVESDVIIDAKSGVSGAGKSLREDLLFSEVESSFKAYSVAKHRHQPEIEYTLSLVEPVKVTFVPHLLPINRGILATVYAKLKGFFDESYLFEKLEKFYRNEFFIRVSKSLPQINNISGTNFCDISFALDKDNNRLIIVSVIDNLLKGASSQALQNMNIMFGLKEEEGLKLKPYYP</sequence>
<dbReference type="EMBL" id="FMYU01000011">
    <property type="protein sequence ID" value="SDC89218.1"/>
    <property type="molecule type" value="Genomic_DNA"/>
</dbReference>
<evidence type="ECO:0000256" key="7">
    <source>
        <dbReference type="HAMAP-Rule" id="MF_00150"/>
    </source>
</evidence>
<protein>
    <recommendedName>
        <fullName evidence="7">N-acetyl-gamma-glutamyl-phosphate reductase</fullName>
        <shortName evidence="7">AGPR</shortName>
        <ecNumber evidence="7">1.2.1.38</ecNumber>
    </recommendedName>
    <alternativeName>
        <fullName evidence="7">N-acetyl-glutamate semialdehyde dehydrogenase</fullName>
        <shortName evidence="7">NAGSA dehydrogenase</shortName>
    </alternativeName>
</protein>
<comment type="function">
    <text evidence="7">Catalyzes the NADPH-dependent reduction of N-acetyl-5-glutamyl phosphate to yield N-acetyl-L-glutamate 5-semialdehyde.</text>
</comment>
<dbReference type="SUPFAM" id="SSF51735">
    <property type="entry name" value="NAD(P)-binding Rossmann-fold domains"/>
    <property type="match status" value="1"/>
</dbReference>
<dbReference type="SMART" id="SM00859">
    <property type="entry name" value="Semialdhyde_dh"/>
    <property type="match status" value="1"/>
</dbReference>
<dbReference type="GO" id="GO:0005737">
    <property type="term" value="C:cytoplasm"/>
    <property type="evidence" value="ECO:0007669"/>
    <property type="project" value="UniProtKB-SubCell"/>
</dbReference>
<reference evidence="11" key="1">
    <citation type="submission" date="2016-10" db="EMBL/GenBank/DDBJ databases">
        <authorList>
            <person name="Varghese N."/>
            <person name="Submissions S."/>
        </authorList>
    </citation>
    <scope>NUCLEOTIDE SEQUENCE [LARGE SCALE GENOMIC DNA]</scope>
    <source>
        <strain evidence="11">DSM 8415</strain>
    </source>
</reference>
<dbReference type="Pfam" id="PF22698">
    <property type="entry name" value="Semialdhyde_dhC_1"/>
    <property type="match status" value="1"/>
</dbReference>
<keyword evidence="5 7" id="KW-0560">Oxidoreductase</keyword>
<comment type="pathway">
    <text evidence="1 7">Amino-acid biosynthesis; L-arginine biosynthesis; N(2)-acetyl-L-ornithine from L-glutamate: step 3/4.</text>
</comment>
<accession>A0A1G6QA86</accession>
<dbReference type="EC" id="1.2.1.38" evidence="7"/>
<dbReference type="InterPro" id="IPR000534">
    <property type="entry name" value="Semialdehyde_DH_NAD-bd"/>
</dbReference>
<dbReference type="UniPathway" id="UPA00068">
    <property type="reaction ID" value="UER00108"/>
</dbReference>
<dbReference type="Pfam" id="PF01118">
    <property type="entry name" value="Semialdhyde_dh"/>
    <property type="match status" value="1"/>
</dbReference>
<comment type="catalytic activity">
    <reaction evidence="6 7">
        <text>N-acetyl-L-glutamate 5-semialdehyde + phosphate + NADP(+) = N-acetyl-L-glutamyl 5-phosphate + NADPH + H(+)</text>
        <dbReference type="Rhea" id="RHEA:21588"/>
        <dbReference type="ChEBI" id="CHEBI:15378"/>
        <dbReference type="ChEBI" id="CHEBI:29123"/>
        <dbReference type="ChEBI" id="CHEBI:43474"/>
        <dbReference type="ChEBI" id="CHEBI:57783"/>
        <dbReference type="ChEBI" id="CHEBI:57936"/>
        <dbReference type="ChEBI" id="CHEBI:58349"/>
        <dbReference type="EC" id="1.2.1.38"/>
    </reaction>
</comment>
<organism evidence="10 11">
    <name type="scientific">Desulfurella multipotens</name>
    <dbReference type="NCBI Taxonomy" id="79269"/>
    <lineage>
        <taxon>Bacteria</taxon>
        <taxon>Pseudomonadati</taxon>
        <taxon>Campylobacterota</taxon>
        <taxon>Desulfurellia</taxon>
        <taxon>Desulfurellales</taxon>
        <taxon>Desulfurellaceae</taxon>
        <taxon>Desulfurella</taxon>
    </lineage>
</organism>
<evidence type="ECO:0000256" key="3">
    <source>
        <dbReference type="ARBA" id="ARBA00022605"/>
    </source>
</evidence>
<dbReference type="InterPro" id="IPR000706">
    <property type="entry name" value="AGPR_type-1"/>
</dbReference>
<dbReference type="InterPro" id="IPR058924">
    <property type="entry name" value="AGPR_dimerisation_dom"/>
</dbReference>
<dbReference type="HAMAP" id="MF_00150">
    <property type="entry name" value="ArgC_type1"/>
    <property type="match status" value="1"/>
</dbReference>
<dbReference type="GO" id="GO:0070401">
    <property type="term" value="F:NADP+ binding"/>
    <property type="evidence" value="ECO:0007669"/>
    <property type="project" value="InterPro"/>
</dbReference>
<dbReference type="PANTHER" id="PTHR32338:SF10">
    <property type="entry name" value="N-ACETYL-GAMMA-GLUTAMYL-PHOSPHATE REDUCTASE, CHLOROPLASTIC-RELATED"/>
    <property type="match status" value="1"/>
</dbReference>
<dbReference type="CDD" id="cd23934">
    <property type="entry name" value="AGPR_1_C"/>
    <property type="match status" value="1"/>
</dbReference>
<proteinExistence type="inferred from homology"/>
<evidence type="ECO:0000256" key="8">
    <source>
        <dbReference type="PROSITE-ProRule" id="PRU10010"/>
    </source>
</evidence>
<dbReference type="AlphaFoldDB" id="A0A1G6QA86"/>
<comment type="subcellular location">
    <subcellularLocation>
        <location evidence="7">Cytoplasm</location>
    </subcellularLocation>
</comment>
<evidence type="ECO:0000256" key="6">
    <source>
        <dbReference type="ARBA" id="ARBA00050557"/>
    </source>
</evidence>
<dbReference type="SUPFAM" id="SSF55347">
    <property type="entry name" value="Glyceraldehyde-3-phosphate dehydrogenase-like, C-terminal domain"/>
    <property type="match status" value="1"/>
</dbReference>
<dbReference type="Gene3D" id="3.30.360.10">
    <property type="entry name" value="Dihydrodipicolinate Reductase, domain 2"/>
    <property type="match status" value="1"/>
</dbReference>
<evidence type="ECO:0000259" key="9">
    <source>
        <dbReference type="SMART" id="SM00859"/>
    </source>
</evidence>
<dbReference type="GO" id="GO:0051287">
    <property type="term" value="F:NAD binding"/>
    <property type="evidence" value="ECO:0007669"/>
    <property type="project" value="InterPro"/>
</dbReference>
<dbReference type="Proteomes" id="UP000199411">
    <property type="component" value="Unassembled WGS sequence"/>
</dbReference>
<dbReference type="CDD" id="cd17895">
    <property type="entry name" value="AGPR_1_N"/>
    <property type="match status" value="1"/>
</dbReference>
<keyword evidence="2 7" id="KW-0055">Arginine biosynthesis</keyword>
<dbReference type="InterPro" id="IPR023013">
    <property type="entry name" value="AGPR_AS"/>
</dbReference>
<keyword evidence="3 7" id="KW-0028">Amino-acid biosynthesis</keyword>
<name>A0A1G6QA86_9BACT</name>
<keyword evidence="11" id="KW-1185">Reference proteome</keyword>
<dbReference type="GO" id="GO:0006526">
    <property type="term" value="P:L-arginine biosynthetic process"/>
    <property type="evidence" value="ECO:0007669"/>
    <property type="project" value="UniProtKB-UniRule"/>
</dbReference>